<dbReference type="Pfam" id="PF14355">
    <property type="entry name" value="Abi_C"/>
    <property type="match status" value="1"/>
</dbReference>
<proteinExistence type="predicted"/>
<feature type="domain" description="Abortive infection protein-like C-terminal" evidence="1">
    <location>
        <begin position="87"/>
        <end position="145"/>
    </location>
</feature>
<keyword evidence="3" id="KW-1185">Reference proteome</keyword>
<protein>
    <recommendedName>
        <fullName evidence="1">Abortive infection protein-like C-terminal domain-containing protein</fullName>
    </recommendedName>
</protein>
<gene>
    <name evidence="2" type="ORF">DCM90_06150</name>
</gene>
<reference evidence="2 3" key="1">
    <citation type="journal article" date="2018" name="Int. J. Syst. Evol. Microbiol.">
        <title>Lactobacillus bambusae sp. nov., isolated from a traditional fermented Ma-bamboo shoots of Taiwan.</title>
        <authorList>
            <person name="Wang L.-T."/>
        </authorList>
    </citation>
    <scope>NUCLEOTIDE SEQUENCE [LARGE SCALE GENOMIC DNA]</scope>
    <source>
        <strain evidence="2 3">BS-W1</strain>
    </source>
</reference>
<comment type="caution">
    <text evidence="2">The sequence shown here is derived from an EMBL/GenBank/DDBJ whole genome shotgun (WGS) entry which is preliminary data.</text>
</comment>
<evidence type="ECO:0000313" key="3">
    <source>
        <dbReference type="Proteomes" id="UP000245080"/>
    </source>
</evidence>
<dbReference type="InterPro" id="IPR026001">
    <property type="entry name" value="Abi-like_C"/>
</dbReference>
<evidence type="ECO:0000259" key="1">
    <source>
        <dbReference type="Pfam" id="PF14355"/>
    </source>
</evidence>
<dbReference type="Proteomes" id="UP000245080">
    <property type="component" value="Unassembled WGS sequence"/>
</dbReference>
<dbReference type="RefSeq" id="WP_109250449.1">
    <property type="nucleotide sequence ID" value="NZ_QCXQ01000002.1"/>
</dbReference>
<name>A0A2V1N0G2_9LACO</name>
<evidence type="ECO:0000313" key="2">
    <source>
        <dbReference type="EMBL" id="PWG00503.1"/>
    </source>
</evidence>
<organism evidence="2 3">
    <name type="scientific">Levilactobacillus bambusae</name>
    <dbReference type="NCBI Taxonomy" id="2024736"/>
    <lineage>
        <taxon>Bacteria</taxon>
        <taxon>Bacillati</taxon>
        <taxon>Bacillota</taxon>
        <taxon>Bacilli</taxon>
        <taxon>Lactobacillales</taxon>
        <taxon>Lactobacillaceae</taxon>
        <taxon>Levilactobacillus</taxon>
    </lineage>
</organism>
<dbReference type="AlphaFoldDB" id="A0A2V1N0G2"/>
<dbReference type="EMBL" id="QCXQ01000002">
    <property type="protein sequence ID" value="PWG00503.1"/>
    <property type="molecule type" value="Genomic_DNA"/>
</dbReference>
<accession>A0A2V1N0G2</accession>
<sequence>MLQKQEIERRLMLPELKQYDVITVNESFDDVVAALSDGRYDSAINYSKSMLEACSRWIYKQKIGRDLPKNMELKQKVMGAIDTLEVQSADDKLFKQMIQDMSLKIGKIRNNTSESHGQASRKVRHSEVQAEFIATTSTAICNMLLELFFSTKGTKDNIIGSHIKMKNGFELARDNDYIVNDRKSNDAVTYNLEKDTRIIQQICITTKVILTPGLDVETLHNIVQPYLPNDVRLAPELNKDSVYKYYYYSEQCDLYVSIIIESLKPKDGTQIYITMEYPDQQGGGIF</sequence>